<accession>A0ABZ0L987</accession>
<proteinExistence type="predicted"/>
<reference evidence="3 4" key="1">
    <citation type="submission" date="2023-06" db="EMBL/GenBank/DDBJ databases">
        <title>Sporosarcina sp. nov., isolated from Korean tranditional fermented seafood 'Jeotgal'.</title>
        <authorList>
            <person name="Yang A.I."/>
            <person name="Shin N.-R."/>
        </authorList>
    </citation>
    <scope>NUCLEOTIDE SEQUENCE [LARGE SCALE GENOMIC DNA]</scope>
    <source>
        <strain evidence="3 4">T2O-4</strain>
    </source>
</reference>
<dbReference type="EMBL" id="CP129118">
    <property type="protein sequence ID" value="WOV88212.1"/>
    <property type="molecule type" value="Genomic_DNA"/>
</dbReference>
<dbReference type="Pfam" id="PF03480">
    <property type="entry name" value="DctP"/>
    <property type="match status" value="1"/>
</dbReference>
<dbReference type="InterPro" id="IPR038404">
    <property type="entry name" value="TRAP_DctP_sf"/>
</dbReference>
<feature type="chain" id="PRO_5046920729" evidence="2">
    <location>
        <begin position="20"/>
        <end position="87"/>
    </location>
</feature>
<evidence type="ECO:0000256" key="1">
    <source>
        <dbReference type="ARBA" id="ARBA00022729"/>
    </source>
</evidence>
<protein>
    <submittedName>
        <fullName evidence="3">Uncharacterized protein</fullName>
    </submittedName>
</protein>
<dbReference type="InterPro" id="IPR018389">
    <property type="entry name" value="DctP_fam"/>
</dbReference>
<evidence type="ECO:0000313" key="4">
    <source>
        <dbReference type="Proteomes" id="UP001303902"/>
    </source>
</evidence>
<gene>
    <name evidence="3" type="ORF">QWT69_03555</name>
</gene>
<keyword evidence="1 2" id="KW-0732">Signal</keyword>
<evidence type="ECO:0000256" key="2">
    <source>
        <dbReference type="SAM" id="SignalP"/>
    </source>
</evidence>
<organism evidence="3 4">
    <name type="scientific">Sporosarcina oncorhynchi</name>
    <dbReference type="NCBI Taxonomy" id="3056444"/>
    <lineage>
        <taxon>Bacteria</taxon>
        <taxon>Bacillati</taxon>
        <taxon>Bacillota</taxon>
        <taxon>Bacilli</taxon>
        <taxon>Bacillales</taxon>
        <taxon>Caryophanaceae</taxon>
        <taxon>Sporosarcina</taxon>
    </lineage>
</organism>
<name>A0ABZ0L987_9BACL</name>
<dbReference type="Proteomes" id="UP001303902">
    <property type="component" value="Chromosome"/>
</dbReference>
<dbReference type="Gene3D" id="3.40.190.170">
    <property type="entry name" value="Bacterial extracellular solute-binding protein, family 7"/>
    <property type="match status" value="1"/>
</dbReference>
<feature type="signal peptide" evidence="2">
    <location>
        <begin position="1"/>
        <end position="19"/>
    </location>
</feature>
<evidence type="ECO:0000313" key="3">
    <source>
        <dbReference type="EMBL" id="WOV88212.1"/>
    </source>
</evidence>
<dbReference type="PROSITE" id="PS51257">
    <property type="entry name" value="PROKAR_LIPOPROTEIN"/>
    <property type="match status" value="1"/>
</dbReference>
<keyword evidence="4" id="KW-1185">Reference proteome</keyword>
<sequence length="87" mass="9301">MKKWTLGLFISIIGLLALSACGSADKDVDDASAATTDGTGYEKTTIRLAYNLPQDHHIAIGIENFAKEVMEKSDGKVNVQVYPAGQS</sequence>
<dbReference type="RefSeq" id="WP_317969030.1">
    <property type="nucleotide sequence ID" value="NZ_CP129118.1"/>
</dbReference>